<dbReference type="AlphaFoldDB" id="A0A7J7I3G1"/>
<evidence type="ECO:0000313" key="2">
    <source>
        <dbReference type="Proteomes" id="UP000593564"/>
    </source>
</evidence>
<gene>
    <name evidence="1" type="ORF">HYC85_000300</name>
</gene>
<organism evidence="1 2">
    <name type="scientific">Camellia sinensis</name>
    <name type="common">Tea plant</name>
    <name type="synonym">Thea sinensis</name>
    <dbReference type="NCBI Taxonomy" id="4442"/>
    <lineage>
        <taxon>Eukaryota</taxon>
        <taxon>Viridiplantae</taxon>
        <taxon>Streptophyta</taxon>
        <taxon>Embryophyta</taxon>
        <taxon>Tracheophyta</taxon>
        <taxon>Spermatophyta</taxon>
        <taxon>Magnoliopsida</taxon>
        <taxon>eudicotyledons</taxon>
        <taxon>Gunneridae</taxon>
        <taxon>Pentapetalae</taxon>
        <taxon>asterids</taxon>
        <taxon>Ericales</taxon>
        <taxon>Theaceae</taxon>
        <taxon>Camellia</taxon>
    </lineage>
</organism>
<name>A0A7J7I3G1_CAMSI</name>
<sequence>MRQLTGAEAWGLLQYFLRTRRAIIDAKIRLATSIQGEASVVQLACTMSRALNCANVEIESDCKNVIQLCVSERVPPWDICAVMNDIWSMAAHWVASTCLHDTLPVNWVSQPPMAFVGCL</sequence>
<evidence type="ECO:0000313" key="1">
    <source>
        <dbReference type="EMBL" id="KAF5959091.1"/>
    </source>
</evidence>
<reference evidence="2" key="1">
    <citation type="journal article" date="2020" name="Nat. Commun.">
        <title>Genome assembly of wild tea tree DASZ reveals pedigree and selection history of tea varieties.</title>
        <authorList>
            <person name="Zhang W."/>
            <person name="Zhang Y."/>
            <person name="Qiu H."/>
            <person name="Guo Y."/>
            <person name="Wan H."/>
            <person name="Zhang X."/>
            <person name="Scossa F."/>
            <person name="Alseekh S."/>
            <person name="Zhang Q."/>
            <person name="Wang P."/>
            <person name="Xu L."/>
            <person name="Schmidt M.H."/>
            <person name="Jia X."/>
            <person name="Li D."/>
            <person name="Zhu A."/>
            <person name="Guo F."/>
            <person name="Chen W."/>
            <person name="Ni D."/>
            <person name="Usadel B."/>
            <person name="Fernie A.R."/>
            <person name="Wen W."/>
        </authorList>
    </citation>
    <scope>NUCLEOTIDE SEQUENCE [LARGE SCALE GENOMIC DNA]</scope>
    <source>
        <strain evidence="2">cv. G240</strain>
    </source>
</reference>
<dbReference type="EMBL" id="JACBKZ010000001">
    <property type="protein sequence ID" value="KAF5959091.1"/>
    <property type="molecule type" value="Genomic_DNA"/>
</dbReference>
<accession>A0A7J7I3G1</accession>
<proteinExistence type="predicted"/>
<evidence type="ECO:0008006" key="3">
    <source>
        <dbReference type="Google" id="ProtNLM"/>
    </source>
</evidence>
<keyword evidence="2" id="KW-1185">Reference proteome</keyword>
<comment type="caution">
    <text evidence="1">The sequence shown here is derived from an EMBL/GenBank/DDBJ whole genome shotgun (WGS) entry which is preliminary data.</text>
</comment>
<protein>
    <recommendedName>
        <fullName evidence="3">RNase H type-1 domain-containing protein</fullName>
    </recommendedName>
</protein>
<dbReference type="Proteomes" id="UP000593564">
    <property type="component" value="Unassembled WGS sequence"/>
</dbReference>
<reference evidence="1 2" key="2">
    <citation type="submission" date="2020-07" db="EMBL/GenBank/DDBJ databases">
        <title>Genome assembly of wild tea tree DASZ reveals pedigree and selection history of tea varieties.</title>
        <authorList>
            <person name="Zhang W."/>
        </authorList>
    </citation>
    <scope>NUCLEOTIDE SEQUENCE [LARGE SCALE GENOMIC DNA]</scope>
    <source>
        <strain evidence="2">cv. G240</strain>
        <tissue evidence="1">Leaf</tissue>
    </source>
</reference>